<keyword evidence="3 5" id="KW-0819">tRNA processing</keyword>
<evidence type="ECO:0000256" key="3">
    <source>
        <dbReference type="ARBA" id="ARBA00022694"/>
    </source>
</evidence>
<protein>
    <recommendedName>
        <fullName evidence="5">tRNA pseudouridine synthase B</fullName>
        <ecNumber evidence="5">5.4.99.25</ecNumber>
    </recommendedName>
    <alternativeName>
        <fullName evidence="5">tRNA pseudouridine(55) synthase</fullName>
        <shortName evidence="5">Psi55 synthase</shortName>
    </alternativeName>
    <alternativeName>
        <fullName evidence="5">tRNA pseudouridylate synthase</fullName>
    </alternativeName>
    <alternativeName>
        <fullName evidence="5">tRNA-uridine isomerase</fullName>
    </alternativeName>
</protein>
<evidence type="ECO:0000256" key="2">
    <source>
        <dbReference type="ARBA" id="ARBA00005642"/>
    </source>
</evidence>
<keyword evidence="8" id="KW-1185">Reference proteome</keyword>
<dbReference type="InterPro" id="IPR002501">
    <property type="entry name" value="PsdUridine_synth_N"/>
</dbReference>
<dbReference type="InterPro" id="IPR020103">
    <property type="entry name" value="PsdUridine_synth_cat_dom_sf"/>
</dbReference>
<reference evidence="7" key="2">
    <citation type="submission" date="2020-09" db="EMBL/GenBank/DDBJ databases">
        <authorList>
            <person name="Sun Q."/>
            <person name="Zhou Y."/>
        </authorList>
    </citation>
    <scope>NUCLEOTIDE SEQUENCE</scope>
    <source>
        <strain evidence="7">CGMCC 1.14988</strain>
    </source>
</reference>
<comment type="catalytic activity">
    <reaction evidence="1 5">
        <text>uridine(55) in tRNA = pseudouridine(55) in tRNA</text>
        <dbReference type="Rhea" id="RHEA:42532"/>
        <dbReference type="Rhea" id="RHEA-COMP:10101"/>
        <dbReference type="Rhea" id="RHEA-COMP:10102"/>
        <dbReference type="ChEBI" id="CHEBI:65314"/>
        <dbReference type="ChEBI" id="CHEBI:65315"/>
        <dbReference type="EC" id="5.4.99.25"/>
    </reaction>
</comment>
<dbReference type="EMBL" id="BMHA01000006">
    <property type="protein sequence ID" value="GGI06534.1"/>
    <property type="molecule type" value="Genomic_DNA"/>
</dbReference>
<evidence type="ECO:0000256" key="4">
    <source>
        <dbReference type="ARBA" id="ARBA00023235"/>
    </source>
</evidence>
<dbReference type="PANTHER" id="PTHR13767:SF2">
    <property type="entry name" value="PSEUDOURIDYLATE SYNTHASE TRUB1"/>
    <property type="match status" value="1"/>
</dbReference>
<dbReference type="Pfam" id="PF01509">
    <property type="entry name" value="TruB_N"/>
    <property type="match status" value="1"/>
</dbReference>
<comment type="caution">
    <text evidence="7">The sequence shown here is derived from an EMBL/GenBank/DDBJ whole genome shotgun (WGS) entry which is preliminary data.</text>
</comment>
<reference evidence="7" key="1">
    <citation type="journal article" date="2014" name="Int. J. Syst. Evol. Microbiol.">
        <title>Complete genome sequence of Corynebacterium casei LMG S-19264T (=DSM 44701T), isolated from a smear-ripened cheese.</title>
        <authorList>
            <consortium name="US DOE Joint Genome Institute (JGI-PGF)"/>
            <person name="Walter F."/>
            <person name="Albersmeier A."/>
            <person name="Kalinowski J."/>
            <person name="Ruckert C."/>
        </authorList>
    </citation>
    <scope>NUCLEOTIDE SEQUENCE</scope>
    <source>
        <strain evidence="7">CGMCC 1.14988</strain>
    </source>
</reference>
<evidence type="ECO:0000256" key="1">
    <source>
        <dbReference type="ARBA" id="ARBA00000385"/>
    </source>
</evidence>
<name>A0A8J3AER0_9ACTN</name>
<dbReference type="InterPro" id="IPR014780">
    <property type="entry name" value="tRNA_psdUridine_synth_TruB"/>
</dbReference>
<comment type="similarity">
    <text evidence="2 5">Belongs to the pseudouridine synthase TruB family. Type 1 subfamily.</text>
</comment>
<evidence type="ECO:0000259" key="6">
    <source>
        <dbReference type="SMART" id="SM01136"/>
    </source>
</evidence>
<dbReference type="NCBIfam" id="TIGR00431">
    <property type="entry name" value="TruB"/>
    <property type="match status" value="1"/>
</dbReference>
<dbReference type="SMART" id="SM01136">
    <property type="entry name" value="DKCLD"/>
    <property type="match status" value="1"/>
</dbReference>
<feature type="domain" description="Dyskerin-like" evidence="6">
    <location>
        <begin position="1"/>
        <end position="29"/>
    </location>
</feature>
<evidence type="ECO:0000313" key="7">
    <source>
        <dbReference type="EMBL" id="GGI06534.1"/>
    </source>
</evidence>
<dbReference type="GO" id="GO:0031119">
    <property type="term" value="P:tRNA pseudouridine synthesis"/>
    <property type="evidence" value="ECO:0007669"/>
    <property type="project" value="UniProtKB-UniRule"/>
</dbReference>
<organism evidence="7 8">
    <name type="scientific">Egicoccus halophilus</name>
    <dbReference type="NCBI Taxonomy" id="1670830"/>
    <lineage>
        <taxon>Bacteria</taxon>
        <taxon>Bacillati</taxon>
        <taxon>Actinomycetota</taxon>
        <taxon>Nitriliruptoria</taxon>
        <taxon>Egicoccales</taxon>
        <taxon>Egicoccaceae</taxon>
        <taxon>Egicoccus</taxon>
    </lineage>
</organism>
<dbReference type="GO" id="GO:1990481">
    <property type="term" value="P:mRNA pseudouridine synthesis"/>
    <property type="evidence" value="ECO:0007669"/>
    <property type="project" value="TreeGrafter"/>
</dbReference>
<dbReference type="OrthoDB" id="9802309at2"/>
<dbReference type="CDD" id="cd02573">
    <property type="entry name" value="PseudoU_synth_EcTruB"/>
    <property type="match status" value="1"/>
</dbReference>
<dbReference type="SUPFAM" id="SSF55120">
    <property type="entry name" value="Pseudouridine synthase"/>
    <property type="match status" value="1"/>
</dbReference>
<dbReference type="Proteomes" id="UP000650511">
    <property type="component" value="Unassembled WGS sequence"/>
</dbReference>
<dbReference type="AlphaFoldDB" id="A0A8J3AER0"/>
<gene>
    <name evidence="5 7" type="primary">truB</name>
    <name evidence="7" type="ORF">GCM10011354_19570</name>
</gene>
<dbReference type="RefSeq" id="WP_130650494.1">
    <property type="nucleotide sequence ID" value="NZ_BMHA01000006.1"/>
</dbReference>
<dbReference type="EC" id="5.4.99.25" evidence="5"/>
<evidence type="ECO:0000313" key="8">
    <source>
        <dbReference type="Proteomes" id="UP000650511"/>
    </source>
</evidence>
<comment type="function">
    <text evidence="5">Responsible for synthesis of pseudouridine from uracil-55 in the psi GC loop of transfer RNAs.</text>
</comment>
<sequence length="318" mass="33901">MGRRRRSPDDLDGVLVVDKPAGPTSHDVVQTVRRAAGQHRVGHTGTLDPPATGVLVLCLGRAAKLVRFLQAGQKTYAARMVLGVTTSTQDAEGEVLARASARGVDERRLCEALTRFQGELDQVPPMVSAVKVGGERLHELARRGEEVEREARRVTVHDLMLDAFDTSDPDHPSVSLLVTCSSGTYVRTLAHDIGETLGVGASLLALRRLANGPFGVEDAHDLDTVRAAGTDGSFRQLVLRPEDAVARALPGVEVDDAELALALTQGKPVLPAQGREGVYAVRHGDRLLGLYADRGPTARSELVWTRPHELHAAGGAAG</sequence>
<dbReference type="Gene3D" id="3.30.2350.10">
    <property type="entry name" value="Pseudouridine synthase"/>
    <property type="match status" value="1"/>
</dbReference>
<dbReference type="Pfam" id="PF16198">
    <property type="entry name" value="TruB_C_2"/>
    <property type="match status" value="1"/>
</dbReference>
<dbReference type="GO" id="GO:0160148">
    <property type="term" value="F:tRNA pseudouridine(55) synthase activity"/>
    <property type="evidence" value="ECO:0007669"/>
    <property type="project" value="UniProtKB-EC"/>
</dbReference>
<proteinExistence type="inferred from homology"/>
<dbReference type="InterPro" id="IPR012960">
    <property type="entry name" value="Dyskerin-like"/>
</dbReference>
<dbReference type="HAMAP" id="MF_01080">
    <property type="entry name" value="TruB_bact"/>
    <property type="match status" value="1"/>
</dbReference>
<dbReference type="GO" id="GO:0003723">
    <property type="term" value="F:RNA binding"/>
    <property type="evidence" value="ECO:0007669"/>
    <property type="project" value="InterPro"/>
</dbReference>
<keyword evidence="4 5" id="KW-0413">Isomerase</keyword>
<dbReference type="PANTHER" id="PTHR13767">
    <property type="entry name" value="TRNA-PSEUDOURIDINE SYNTHASE"/>
    <property type="match status" value="1"/>
</dbReference>
<evidence type="ECO:0000256" key="5">
    <source>
        <dbReference type="HAMAP-Rule" id="MF_01080"/>
    </source>
</evidence>
<accession>A0A8J3AER0</accession>
<dbReference type="InterPro" id="IPR032819">
    <property type="entry name" value="TruB_C"/>
</dbReference>
<feature type="active site" description="Nucleophile" evidence="5">
    <location>
        <position position="48"/>
    </location>
</feature>